<feature type="transmembrane region" description="Helical" evidence="1">
    <location>
        <begin position="50"/>
        <end position="69"/>
    </location>
</feature>
<keyword evidence="1" id="KW-0812">Transmembrane</keyword>
<evidence type="ECO:0000313" key="3">
    <source>
        <dbReference type="Proteomes" id="UP001220670"/>
    </source>
</evidence>
<dbReference type="Proteomes" id="UP001220670">
    <property type="component" value="Unassembled WGS sequence"/>
</dbReference>
<evidence type="ECO:0000256" key="1">
    <source>
        <dbReference type="SAM" id="Phobius"/>
    </source>
</evidence>
<proteinExistence type="predicted"/>
<dbReference type="EMBL" id="JAQONE010000007">
    <property type="protein sequence ID" value="MDC2829152.1"/>
    <property type="molecule type" value="Genomic_DNA"/>
</dbReference>
<sequence length="70" mass="8265">MATHRINHHSNDDTLDNVVEQHANKRLEKIQEERAQAYEKGHHHSGVARFFMNLVVIIAVLLMIIMMFWK</sequence>
<organism evidence="2 3">
    <name type="scientific">Limosilactobacillus mucosae</name>
    <name type="common">Lactobacillus mucosae</name>
    <dbReference type="NCBI Taxonomy" id="97478"/>
    <lineage>
        <taxon>Bacteria</taxon>
        <taxon>Bacillati</taxon>
        <taxon>Bacillota</taxon>
        <taxon>Bacilli</taxon>
        <taxon>Lactobacillales</taxon>
        <taxon>Lactobacillaceae</taxon>
        <taxon>Limosilactobacillus</taxon>
    </lineage>
</organism>
<dbReference type="AlphaFoldDB" id="A0AAJ1M8E6"/>
<name>A0AAJ1M8E6_LIMMU</name>
<reference evidence="2" key="1">
    <citation type="submission" date="2023-01" db="EMBL/GenBank/DDBJ databases">
        <title>Genome analysis of 13 Lactobacillus isolated from gut of wild boar.</title>
        <authorList>
            <person name="Papp P."/>
            <person name="Libisch B."/>
            <person name="Nagy T."/>
            <person name="Olasz F."/>
        </authorList>
    </citation>
    <scope>NUCLEOTIDE SEQUENCE</scope>
    <source>
        <strain evidence="2">F146</strain>
    </source>
</reference>
<protein>
    <submittedName>
        <fullName evidence="2">Uncharacterized protein</fullName>
    </submittedName>
</protein>
<evidence type="ECO:0000313" key="2">
    <source>
        <dbReference type="EMBL" id="MDC2829152.1"/>
    </source>
</evidence>
<keyword evidence="1" id="KW-0472">Membrane</keyword>
<accession>A0AAJ1M8E6</accession>
<gene>
    <name evidence="2" type="ORF">PO250_02220</name>
</gene>
<keyword evidence="1" id="KW-1133">Transmembrane helix</keyword>
<dbReference type="RefSeq" id="WP_272208687.1">
    <property type="nucleotide sequence ID" value="NZ_JAQOMV010000006.1"/>
</dbReference>
<comment type="caution">
    <text evidence="2">The sequence shown here is derived from an EMBL/GenBank/DDBJ whole genome shotgun (WGS) entry which is preliminary data.</text>
</comment>